<evidence type="ECO:0000313" key="3">
    <source>
        <dbReference type="Proteomes" id="UP000007304"/>
    </source>
</evidence>
<dbReference type="OMA" id="AMIHGRT"/>
<feature type="region of interest" description="Disordered" evidence="1">
    <location>
        <begin position="362"/>
        <end position="388"/>
    </location>
</feature>
<proteinExistence type="predicted"/>
<dbReference type="VEuPathDB" id="FungiDB:HMPREF1120_01020"/>
<accession>H6BLC0</accession>
<dbReference type="AlphaFoldDB" id="H6BLC0"/>
<dbReference type="RefSeq" id="XP_009153274.1">
    <property type="nucleotide sequence ID" value="XM_009155026.1"/>
</dbReference>
<gene>
    <name evidence="2" type="ORF">HMPREF1120_01020</name>
</gene>
<dbReference type="HOGENOM" id="CLU_042072_0_0_1"/>
<dbReference type="eggNOG" id="ENOG502SPW4">
    <property type="taxonomic scope" value="Eukaryota"/>
</dbReference>
<organism evidence="2 3">
    <name type="scientific">Exophiala dermatitidis (strain ATCC 34100 / CBS 525.76 / NIH/UT8656)</name>
    <name type="common">Black yeast</name>
    <name type="synonym">Wangiella dermatitidis</name>
    <dbReference type="NCBI Taxonomy" id="858893"/>
    <lineage>
        <taxon>Eukaryota</taxon>
        <taxon>Fungi</taxon>
        <taxon>Dikarya</taxon>
        <taxon>Ascomycota</taxon>
        <taxon>Pezizomycotina</taxon>
        <taxon>Eurotiomycetes</taxon>
        <taxon>Chaetothyriomycetidae</taxon>
        <taxon>Chaetothyriales</taxon>
        <taxon>Herpotrichiellaceae</taxon>
        <taxon>Exophiala</taxon>
    </lineage>
</organism>
<reference evidence="2" key="1">
    <citation type="submission" date="2011-07" db="EMBL/GenBank/DDBJ databases">
        <title>The Genome Sequence of Exophiala (Wangiella) dermatitidis NIH/UT8656.</title>
        <authorList>
            <consortium name="The Broad Institute Genome Sequencing Platform"/>
            <person name="Cuomo C."/>
            <person name="Wang Z."/>
            <person name="Hunicke-Smith S."/>
            <person name="Szanislo P.J."/>
            <person name="Earl A."/>
            <person name="Young S.K."/>
            <person name="Zeng Q."/>
            <person name="Gargeya S."/>
            <person name="Fitzgerald M."/>
            <person name="Haas B."/>
            <person name="Abouelleil A."/>
            <person name="Alvarado L."/>
            <person name="Arachchi H.M."/>
            <person name="Berlin A."/>
            <person name="Brown A."/>
            <person name="Chapman S.B."/>
            <person name="Chen Z."/>
            <person name="Dunbar C."/>
            <person name="Freedman E."/>
            <person name="Gearin G."/>
            <person name="Gellesch M."/>
            <person name="Goldberg J."/>
            <person name="Griggs A."/>
            <person name="Gujja S."/>
            <person name="Heiman D."/>
            <person name="Howarth C."/>
            <person name="Larson L."/>
            <person name="Lui A."/>
            <person name="MacDonald P.J.P."/>
            <person name="Montmayeur A."/>
            <person name="Murphy C."/>
            <person name="Neiman D."/>
            <person name="Pearson M."/>
            <person name="Priest M."/>
            <person name="Roberts A."/>
            <person name="Saif S."/>
            <person name="Shea T."/>
            <person name="Shenoy N."/>
            <person name="Sisk P."/>
            <person name="Stolte C."/>
            <person name="Sykes S."/>
            <person name="Wortman J."/>
            <person name="Nusbaum C."/>
            <person name="Birren B."/>
        </authorList>
    </citation>
    <scope>NUCLEOTIDE SEQUENCE</scope>
    <source>
        <strain evidence="2">NIH/UT8656</strain>
    </source>
</reference>
<evidence type="ECO:0000256" key="1">
    <source>
        <dbReference type="SAM" id="MobiDB-lite"/>
    </source>
</evidence>
<dbReference type="EMBL" id="JH226130">
    <property type="protein sequence ID" value="EHY52813.1"/>
    <property type="molecule type" value="Genomic_DNA"/>
</dbReference>
<evidence type="ECO:0000313" key="2">
    <source>
        <dbReference type="EMBL" id="EHY52813.1"/>
    </source>
</evidence>
<sequence>MTKHKAFLGKIIAKNQQLAVDIDTFANKQQKSDLPGTSEKEVIISGFLEKLYVEICSIAQNRGHPRTTNKIILSAWASFFLPIRSLTSIVPDGYFLAARMILYLATAFISEDALQRKFPENESSIPKVAEIHSFLADLDEELLRCLRALWQSSNALEGFPWVFTQYPVRERDPDPEKAASRHAQAVARSPAHLAALGGIKGRQIWVPRPGDAPVYQPDPAATGWAFEKAEGPLLWQQYGDDGPIRQEFHYHIIDEDRNDVQFRCRDVFRRSRQFIFDAHYFTRIRLAEHILDSSPLATETKVQIMGYLDDPNLEPYLSRLDLADVYSPFPDVLDGIVSDRCGPGTNLESVGFGPVDKITLSSEEADEERRKRLFGHRPPTGGADEDLSMKGGLAGLAHAMRHGKTMLGCWQGEGCGGEMNTDASWARGRTLSDERQAQRALSDMVTRGT</sequence>
<feature type="region of interest" description="Disordered" evidence="1">
    <location>
        <begin position="428"/>
        <end position="449"/>
    </location>
</feature>
<keyword evidence="3" id="KW-1185">Reference proteome</keyword>
<dbReference type="Proteomes" id="UP000007304">
    <property type="component" value="Unassembled WGS sequence"/>
</dbReference>
<protein>
    <submittedName>
        <fullName evidence="2">Uncharacterized protein</fullName>
    </submittedName>
</protein>
<dbReference type="InParanoid" id="H6BLC0"/>
<name>H6BLC0_EXODN</name>
<dbReference type="GeneID" id="20305659"/>